<feature type="modified residue" description="4-aspartylphosphate" evidence="7">
    <location>
        <position position="60"/>
    </location>
</feature>
<evidence type="ECO:0000313" key="10">
    <source>
        <dbReference type="EMBL" id="KEZ89760.1"/>
    </source>
</evidence>
<dbReference type="AlphaFoldDB" id="A0A084JLC6"/>
<dbReference type="SMART" id="SM00448">
    <property type="entry name" value="REC"/>
    <property type="match status" value="1"/>
</dbReference>
<evidence type="ECO:0000256" key="6">
    <source>
        <dbReference type="ARBA" id="ARBA00037164"/>
    </source>
</evidence>
<evidence type="ECO:0000256" key="4">
    <source>
        <dbReference type="ARBA" id="ARBA00023159"/>
    </source>
</evidence>
<gene>
    <name evidence="10" type="ORF">IO98_13905</name>
</gene>
<dbReference type="GO" id="GO:0000156">
    <property type="term" value="F:phosphorelay response regulator activity"/>
    <property type="evidence" value="ECO:0007669"/>
    <property type="project" value="InterPro"/>
</dbReference>
<keyword evidence="4" id="KW-0010">Activator</keyword>
<dbReference type="PANTHER" id="PTHR37299">
    <property type="entry name" value="TRANSCRIPTIONAL REGULATOR-RELATED"/>
    <property type="match status" value="1"/>
</dbReference>
<dbReference type="GO" id="GO:0003677">
    <property type="term" value="F:DNA binding"/>
    <property type="evidence" value="ECO:0007669"/>
    <property type="project" value="InterPro"/>
</dbReference>
<dbReference type="Pfam" id="PF00072">
    <property type="entry name" value="Response_reg"/>
    <property type="match status" value="1"/>
</dbReference>
<protein>
    <recommendedName>
        <fullName evidence="1">Stage 0 sporulation protein A homolog</fullName>
    </recommendedName>
</protein>
<dbReference type="RefSeq" id="WP_038281906.1">
    <property type="nucleotide sequence ID" value="NZ_JPME01000015.1"/>
</dbReference>
<comment type="function">
    <text evidence="6">Required for high-level post-exponential phase expression of a series of secreted proteins.</text>
</comment>
<dbReference type="SMART" id="SM00850">
    <property type="entry name" value="LytTR"/>
    <property type="match status" value="1"/>
</dbReference>
<keyword evidence="7" id="KW-0597">Phosphoprotein</keyword>
<dbReference type="InterPro" id="IPR046947">
    <property type="entry name" value="LytR-like"/>
</dbReference>
<dbReference type="STRING" id="29354.IO98_13905"/>
<proteinExistence type="predicted"/>
<keyword evidence="2" id="KW-0963">Cytoplasm</keyword>
<sequence>MIHIYLCEDDNRQLNCWKEIIEKHLLMSSTESMLYCATSKPEELLSMRRRSNTTGLYFLDIDLQSNKNGIELAQEIRKYDPRGYVVFVTTHSEMAVLTFRYKVEAMDFISKDETETLPKQICSCIQNAERNYKAQLDSSNRLLSIKVDKDSLVLDQNDIVAITTSNDSHKITVHTKTGIRQISGSLKEFQATLNSGFCQCNRSTIVNLKHVLKYSREDALLLMNNRETYSVSIRMLGKVQKALNNFYPSITN</sequence>
<dbReference type="Pfam" id="PF04397">
    <property type="entry name" value="LytTR"/>
    <property type="match status" value="1"/>
</dbReference>
<evidence type="ECO:0000259" key="9">
    <source>
        <dbReference type="PROSITE" id="PS50930"/>
    </source>
</evidence>
<evidence type="ECO:0000256" key="3">
    <source>
        <dbReference type="ARBA" id="ARBA00023012"/>
    </source>
</evidence>
<dbReference type="PROSITE" id="PS50930">
    <property type="entry name" value="HTH_LYTTR"/>
    <property type="match status" value="1"/>
</dbReference>
<evidence type="ECO:0000313" key="11">
    <source>
        <dbReference type="Proteomes" id="UP000028525"/>
    </source>
</evidence>
<dbReference type="Gene3D" id="2.40.50.1020">
    <property type="entry name" value="LytTr DNA-binding domain"/>
    <property type="match status" value="1"/>
</dbReference>
<feature type="domain" description="Response regulatory" evidence="8">
    <location>
        <begin position="3"/>
        <end position="126"/>
    </location>
</feature>
<evidence type="ECO:0000256" key="7">
    <source>
        <dbReference type="PROSITE-ProRule" id="PRU00169"/>
    </source>
</evidence>
<dbReference type="SUPFAM" id="SSF52172">
    <property type="entry name" value="CheY-like"/>
    <property type="match status" value="1"/>
</dbReference>
<evidence type="ECO:0000256" key="2">
    <source>
        <dbReference type="ARBA" id="ARBA00022490"/>
    </source>
</evidence>
<dbReference type="InterPro" id="IPR001789">
    <property type="entry name" value="Sig_transdc_resp-reg_receiver"/>
</dbReference>
<dbReference type="Gene3D" id="3.40.50.2300">
    <property type="match status" value="1"/>
</dbReference>
<dbReference type="PANTHER" id="PTHR37299:SF3">
    <property type="entry name" value="STAGE 0 SPORULATION PROTEIN A HOMOLOG"/>
    <property type="match status" value="1"/>
</dbReference>
<comment type="caution">
    <text evidence="10">The sequence shown here is derived from an EMBL/GenBank/DDBJ whole genome shotgun (WGS) entry which is preliminary data.</text>
</comment>
<keyword evidence="3" id="KW-0902">Two-component regulatory system</keyword>
<dbReference type="Proteomes" id="UP000028525">
    <property type="component" value="Unassembled WGS sequence"/>
</dbReference>
<feature type="domain" description="HTH LytTR-type" evidence="9">
    <location>
        <begin position="143"/>
        <end position="245"/>
    </location>
</feature>
<comment type="function">
    <text evidence="5">May play the central regulatory role in sporulation. It may be an element of the effector pathway responsible for the activation of sporulation genes in response to nutritional stress. Spo0A may act in concert with spo0H (a sigma factor) to control the expression of some genes that are critical to the sporulation process.</text>
</comment>
<dbReference type="InterPro" id="IPR011006">
    <property type="entry name" value="CheY-like_superfamily"/>
</dbReference>
<evidence type="ECO:0000256" key="5">
    <source>
        <dbReference type="ARBA" id="ARBA00024867"/>
    </source>
</evidence>
<accession>A0A084JLC6</accession>
<evidence type="ECO:0000259" key="8">
    <source>
        <dbReference type="PROSITE" id="PS50110"/>
    </source>
</evidence>
<keyword evidence="11" id="KW-1185">Reference proteome</keyword>
<dbReference type="InterPro" id="IPR007492">
    <property type="entry name" value="LytTR_DNA-bd_dom"/>
</dbReference>
<dbReference type="PROSITE" id="PS50110">
    <property type="entry name" value="RESPONSE_REGULATORY"/>
    <property type="match status" value="1"/>
</dbReference>
<dbReference type="OrthoDB" id="9809318at2"/>
<name>A0A084JLC6_9FIRM</name>
<reference evidence="10 11" key="1">
    <citation type="submission" date="2014-07" db="EMBL/GenBank/DDBJ databases">
        <title>Draft genome of Clostridium celerecrescens 152B isolated from sediments associated with methane hydrate from Krishna Godavari basin.</title>
        <authorList>
            <person name="Honkalas V.S."/>
            <person name="Dabir A.P."/>
            <person name="Arora P."/>
            <person name="Dhakephalkar P.K."/>
        </authorList>
    </citation>
    <scope>NUCLEOTIDE SEQUENCE [LARGE SCALE GENOMIC DNA]</scope>
    <source>
        <strain evidence="10 11">152B</strain>
    </source>
</reference>
<evidence type="ECO:0000256" key="1">
    <source>
        <dbReference type="ARBA" id="ARBA00018672"/>
    </source>
</evidence>
<dbReference type="CDD" id="cd17533">
    <property type="entry name" value="REC_LytTR_AgrA-like"/>
    <property type="match status" value="1"/>
</dbReference>
<dbReference type="EMBL" id="JPME01000015">
    <property type="protein sequence ID" value="KEZ89760.1"/>
    <property type="molecule type" value="Genomic_DNA"/>
</dbReference>
<organism evidence="10 11">
    <name type="scientific">Lacrimispora celerecrescens</name>
    <dbReference type="NCBI Taxonomy" id="29354"/>
    <lineage>
        <taxon>Bacteria</taxon>
        <taxon>Bacillati</taxon>
        <taxon>Bacillota</taxon>
        <taxon>Clostridia</taxon>
        <taxon>Lachnospirales</taxon>
        <taxon>Lachnospiraceae</taxon>
        <taxon>Lacrimispora</taxon>
    </lineage>
</organism>